<comment type="similarity">
    <text evidence="7">Belongs to the exonuclease superfamily. TREX family.</text>
</comment>
<evidence type="ECO:0000259" key="9">
    <source>
        <dbReference type="SMART" id="SM00479"/>
    </source>
</evidence>
<protein>
    <recommendedName>
        <fullName evidence="9">Exonuclease domain-containing protein</fullName>
    </recommendedName>
</protein>
<dbReference type="PANTHER" id="PTHR13058">
    <property type="entry name" value="THREE PRIME REPAIR EXONUCLEASE 1, 2"/>
    <property type="match status" value="1"/>
</dbReference>
<evidence type="ECO:0000256" key="3">
    <source>
        <dbReference type="ARBA" id="ARBA00022723"/>
    </source>
</evidence>
<evidence type="ECO:0000256" key="4">
    <source>
        <dbReference type="ARBA" id="ARBA00022801"/>
    </source>
</evidence>
<dbReference type="GO" id="GO:0003676">
    <property type="term" value="F:nucleic acid binding"/>
    <property type="evidence" value="ECO:0007669"/>
    <property type="project" value="InterPro"/>
</dbReference>
<dbReference type="InterPro" id="IPR036397">
    <property type="entry name" value="RNaseH_sf"/>
</dbReference>
<comment type="cofactor">
    <cofactor evidence="1">
        <name>Mg(2+)</name>
        <dbReference type="ChEBI" id="CHEBI:18420"/>
    </cofactor>
</comment>
<evidence type="ECO:0000256" key="5">
    <source>
        <dbReference type="ARBA" id="ARBA00022839"/>
    </source>
</evidence>
<evidence type="ECO:0000256" key="8">
    <source>
        <dbReference type="SAM" id="MobiDB-lite"/>
    </source>
</evidence>
<keyword evidence="2" id="KW-0540">Nuclease</keyword>
<dbReference type="InterPro" id="IPR040393">
    <property type="entry name" value="TREX1/2"/>
</dbReference>
<proteinExistence type="inferred from homology"/>
<dbReference type="AlphaFoldDB" id="A0A9P0EGW3"/>
<sequence length="310" mass="35566">MIQTYIILDLETTGLPSTNYGETKITELSLISVSPNHFDDISVGCIPRVLNKLTMCFHPQRFIAEESKRITGLSNELLESQRTFDVKVCELLENFIMGEPQPVCLLAHNGYRFDFPLLQAHTKILGKPLPDTLLCSDTLHAFRELQILEKPPPWQIPHEVIQPYTPPQREDDDWINHSSTEICRVIDELEKSILSDDIHLSLDYVYGKTPEKKRLPREDPPPRRRESVPQGPTQSVPSKVRRNLFGSQVKKPSYRLENVYQHLMKKKISNAHSAEGDSYAILECISAIGPPFHNWVLSNHRKLSSILKLW</sequence>
<keyword evidence="3" id="KW-0479">Metal-binding</keyword>
<dbReference type="InterPro" id="IPR012337">
    <property type="entry name" value="RNaseH-like_sf"/>
</dbReference>
<feature type="domain" description="Exonuclease" evidence="9">
    <location>
        <begin position="4"/>
        <end position="294"/>
    </location>
</feature>
<keyword evidence="5" id="KW-0269">Exonuclease</keyword>
<evidence type="ECO:0000313" key="11">
    <source>
        <dbReference type="Proteomes" id="UP001152798"/>
    </source>
</evidence>
<keyword evidence="6" id="KW-0460">Magnesium</keyword>
<evidence type="ECO:0000256" key="7">
    <source>
        <dbReference type="ARBA" id="ARBA00025769"/>
    </source>
</evidence>
<evidence type="ECO:0000256" key="6">
    <source>
        <dbReference type="ARBA" id="ARBA00022842"/>
    </source>
</evidence>
<feature type="compositionally biased region" description="Basic and acidic residues" evidence="8">
    <location>
        <begin position="211"/>
        <end position="227"/>
    </location>
</feature>
<dbReference type="InterPro" id="IPR013520">
    <property type="entry name" value="Ribonucl_H"/>
</dbReference>
<dbReference type="EMBL" id="OV725079">
    <property type="protein sequence ID" value="CAH1395052.1"/>
    <property type="molecule type" value="Genomic_DNA"/>
</dbReference>
<evidence type="ECO:0000313" key="10">
    <source>
        <dbReference type="EMBL" id="CAH1395052.1"/>
    </source>
</evidence>
<keyword evidence="11" id="KW-1185">Reference proteome</keyword>
<organism evidence="10 11">
    <name type="scientific">Nezara viridula</name>
    <name type="common">Southern green stink bug</name>
    <name type="synonym">Cimex viridulus</name>
    <dbReference type="NCBI Taxonomy" id="85310"/>
    <lineage>
        <taxon>Eukaryota</taxon>
        <taxon>Metazoa</taxon>
        <taxon>Ecdysozoa</taxon>
        <taxon>Arthropoda</taxon>
        <taxon>Hexapoda</taxon>
        <taxon>Insecta</taxon>
        <taxon>Pterygota</taxon>
        <taxon>Neoptera</taxon>
        <taxon>Paraneoptera</taxon>
        <taxon>Hemiptera</taxon>
        <taxon>Heteroptera</taxon>
        <taxon>Panheteroptera</taxon>
        <taxon>Pentatomomorpha</taxon>
        <taxon>Pentatomoidea</taxon>
        <taxon>Pentatomidae</taxon>
        <taxon>Pentatominae</taxon>
        <taxon>Nezara</taxon>
    </lineage>
</organism>
<dbReference type="Proteomes" id="UP001152798">
    <property type="component" value="Chromosome 3"/>
</dbReference>
<dbReference type="Gene3D" id="3.30.420.10">
    <property type="entry name" value="Ribonuclease H-like superfamily/Ribonuclease H"/>
    <property type="match status" value="1"/>
</dbReference>
<dbReference type="SUPFAM" id="SSF53098">
    <property type="entry name" value="Ribonuclease H-like"/>
    <property type="match status" value="1"/>
</dbReference>
<feature type="region of interest" description="Disordered" evidence="8">
    <location>
        <begin position="211"/>
        <end position="242"/>
    </location>
</feature>
<reference evidence="10" key="1">
    <citation type="submission" date="2022-01" db="EMBL/GenBank/DDBJ databases">
        <authorList>
            <person name="King R."/>
        </authorList>
    </citation>
    <scope>NUCLEOTIDE SEQUENCE</scope>
</reference>
<accession>A0A9P0EGW3</accession>
<dbReference type="GO" id="GO:0006308">
    <property type="term" value="P:DNA catabolic process"/>
    <property type="evidence" value="ECO:0007669"/>
    <property type="project" value="TreeGrafter"/>
</dbReference>
<evidence type="ECO:0000256" key="2">
    <source>
        <dbReference type="ARBA" id="ARBA00022722"/>
    </source>
</evidence>
<evidence type="ECO:0000256" key="1">
    <source>
        <dbReference type="ARBA" id="ARBA00001946"/>
    </source>
</evidence>
<keyword evidence="4" id="KW-0378">Hydrolase</keyword>
<dbReference type="GO" id="GO:0046872">
    <property type="term" value="F:metal ion binding"/>
    <property type="evidence" value="ECO:0007669"/>
    <property type="project" value="UniProtKB-KW"/>
</dbReference>
<dbReference type="PANTHER" id="PTHR13058:SF19">
    <property type="entry name" value="LD40940P"/>
    <property type="match status" value="1"/>
</dbReference>
<name>A0A9P0EGW3_NEZVI</name>
<dbReference type="OrthoDB" id="10250935at2759"/>
<dbReference type="SMART" id="SM00479">
    <property type="entry name" value="EXOIII"/>
    <property type="match status" value="1"/>
</dbReference>
<dbReference type="GO" id="GO:0005737">
    <property type="term" value="C:cytoplasm"/>
    <property type="evidence" value="ECO:0007669"/>
    <property type="project" value="TreeGrafter"/>
</dbReference>
<gene>
    <name evidence="10" type="ORF">NEZAVI_LOCUS5393</name>
</gene>
<dbReference type="GO" id="GO:0008296">
    <property type="term" value="F:3'-5'-DNA exonuclease activity"/>
    <property type="evidence" value="ECO:0007669"/>
    <property type="project" value="TreeGrafter"/>
</dbReference>